<dbReference type="Pfam" id="PF00950">
    <property type="entry name" value="ABC-3"/>
    <property type="match status" value="1"/>
</dbReference>
<feature type="transmembrane region" description="Helical" evidence="14">
    <location>
        <begin position="129"/>
        <end position="147"/>
    </location>
</feature>
<evidence type="ECO:0000256" key="12">
    <source>
        <dbReference type="ARBA" id="ARBA00040080"/>
    </source>
</evidence>
<keyword evidence="4 13" id="KW-0813">Transport</keyword>
<evidence type="ECO:0000313" key="15">
    <source>
        <dbReference type="EMBL" id="BCN93861.1"/>
    </source>
</evidence>
<feature type="transmembrane region" description="Helical" evidence="14">
    <location>
        <begin position="175"/>
        <end position="206"/>
    </location>
</feature>
<keyword evidence="7" id="KW-0862">Zinc</keyword>
<feature type="transmembrane region" description="Helical" evidence="14">
    <location>
        <begin position="245"/>
        <end position="261"/>
    </location>
</feature>
<dbReference type="Gene3D" id="1.10.3470.10">
    <property type="entry name" value="ABC transporter involved in vitamin B12 uptake, BtuC"/>
    <property type="match status" value="1"/>
</dbReference>
<organism evidence="15 16">
    <name type="scientific">Thiomicrorhabdus immobilis</name>
    <dbReference type="NCBI Taxonomy" id="2791037"/>
    <lineage>
        <taxon>Bacteria</taxon>
        <taxon>Pseudomonadati</taxon>
        <taxon>Pseudomonadota</taxon>
        <taxon>Gammaproteobacteria</taxon>
        <taxon>Thiotrichales</taxon>
        <taxon>Piscirickettsiaceae</taxon>
        <taxon>Thiomicrorhabdus</taxon>
    </lineage>
</organism>
<feature type="transmembrane region" description="Helical" evidence="14">
    <location>
        <begin position="218"/>
        <end position="239"/>
    </location>
</feature>
<sequence length="267" mass="29077">MIMPLLPDFMLFALIGGIGLAIISAPLGVFMVWQRQSYFGATLAHSALLGISIGLFLQLDLTLSVIIVSMMVAAAIFWLSQYKQLSSDTLLGILAHSSLAFGLILISLQDNIQVDLMGYLFGDILSINRVDLGLILLTSLLILVFYLKHWQSLLNATLNPELAQVEGVNVKQVQLLFVLLLAFMIALSMKIVGVLLVTSLLIIPAAAARRLSTSPEQMLVFSIIIGVFSILVGLFTSYYIDLPTGPAIVMAATFLFLLLQLKPQPNN</sequence>
<dbReference type="PANTHER" id="PTHR30477:SF23">
    <property type="entry name" value="HIGH-AFFINITY ZINC UPTAKE SYSTEM MEMBRANE PROTEIN ZNUB"/>
    <property type="match status" value="1"/>
</dbReference>
<comment type="subcellular location">
    <subcellularLocation>
        <location evidence="2 13">Cell membrane</location>
        <topology evidence="2 13">Multi-pass membrane protein</topology>
    </subcellularLocation>
</comment>
<keyword evidence="6 13" id="KW-0812">Transmembrane</keyword>
<dbReference type="Proteomes" id="UP001054820">
    <property type="component" value="Chromosome"/>
</dbReference>
<evidence type="ECO:0000256" key="6">
    <source>
        <dbReference type="ARBA" id="ARBA00022692"/>
    </source>
</evidence>
<dbReference type="InterPro" id="IPR037294">
    <property type="entry name" value="ABC_BtuC-like"/>
</dbReference>
<evidence type="ECO:0000256" key="11">
    <source>
        <dbReference type="ARBA" id="ARBA00023136"/>
    </source>
</evidence>
<protein>
    <recommendedName>
        <fullName evidence="12">High-affinity zinc uptake system membrane protein ZnuB</fullName>
    </recommendedName>
</protein>
<keyword evidence="5" id="KW-1003">Cell membrane</keyword>
<dbReference type="PANTHER" id="PTHR30477">
    <property type="entry name" value="ABC-TRANSPORTER METAL-BINDING PROTEIN"/>
    <property type="match status" value="1"/>
</dbReference>
<proteinExistence type="inferred from homology"/>
<dbReference type="SUPFAM" id="SSF81345">
    <property type="entry name" value="ABC transporter involved in vitamin B12 uptake, BtuC"/>
    <property type="match status" value="1"/>
</dbReference>
<evidence type="ECO:0000256" key="2">
    <source>
        <dbReference type="ARBA" id="ARBA00004651"/>
    </source>
</evidence>
<comment type="function">
    <text evidence="1">Involved in the high-affinity zinc uptake transport system.</text>
</comment>
<keyword evidence="9 14" id="KW-1133">Transmembrane helix</keyword>
<evidence type="ECO:0000256" key="13">
    <source>
        <dbReference type="RuleBase" id="RU003943"/>
    </source>
</evidence>
<evidence type="ECO:0000256" key="3">
    <source>
        <dbReference type="ARBA" id="ARBA00008034"/>
    </source>
</evidence>
<reference evidence="15" key="1">
    <citation type="journal article" date="2022" name="Arch. Microbiol.">
        <title>Thiomicrorhabdus immobilis sp. nov., a mesophilic sulfur-oxidizing bacterium isolated from sediment of a brackish lake in northern Japan.</title>
        <authorList>
            <person name="Kojima H."/>
            <person name="Mochizuki J."/>
            <person name="Kanda M."/>
            <person name="Watanabe T."/>
            <person name="Fukui M."/>
        </authorList>
    </citation>
    <scope>NUCLEOTIDE SEQUENCE</scope>
    <source>
        <strain evidence="15">Am19</strain>
    </source>
</reference>
<keyword evidence="16" id="KW-1185">Reference proteome</keyword>
<feature type="transmembrane region" description="Helical" evidence="14">
    <location>
        <begin position="90"/>
        <end position="108"/>
    </location>
</feature>
<keyword evidence="8" id="KW-0864">Zinc transport</keyword>
<evidence type="ECO:0000256" key="10">
    <source>
        <dbReference type="ARBA" id="ARBA00023065"/>
    </source>
</evidence>
<evidence type="ECO:0000256" key="1">
    <source>
        <dbReference type="ARBA" id="ARBA00002313"/>
    </source>
</evidence>
<keyword evidence="10" id="KW-0406">Ion transport</keyword>
<evidence type="ECO:0000256" key="14">
    <source>
        <dbReference type="SAM" id="Phobius"/>
    </source>
</evidence>
<dbReference type="EMBL" id="AP024202">
    <property type="protein sequence ID" value="BCN93861.1"/>
    <property type="molecule type" value="Genomic_DNA"/>
</dbReference>
<evidence type="ECO:0000313" key="16">
    <source>
        <dbReference type="Proteomes" id="UP001054820"/>
    </source>
</evidence>
<comment type="similarity">
    <text evidence="3 13">Belongs to the ABC-3 integral membrane protein family.</text>
</comment>
<evidence type="ECO:0000256" key="4">
    <source>
        <dbReference type="ARBA" id="ARBA00022448"/>
    </source>
</evidence>
<keyword evidence="11 14" id="KW-0472">Membrane</keyword>
<evidence type="ECO:0000256" key="8">
    <source>
        <dbReference type="ARBA" id="ARBA00022906"/>
    </source>
</evidence>
<evidence type="ECO:0000256" key="5">
    <source>
        <dbReference type="ARBA" id="ARBA00022475"/>
    </source>
</evidence>
<name>A0ABM7MEM5_9GAMM</name>
<dbReference type="CDD" id="cd06550">
    <property type="entry name" value="TM_ABC_iron-siderophores_like"/>
    <property type="match status" value="1"/>
</dbReference>
<accession>A0ABM7MEM5</accession>
<evidence type="ECO:0000256" key="7">
    <source>
        <dbReference type="ARBA" id="ARBA00022833"/>
    </source>
</evidence>
<gene>
    <name evidence="15" type="primary">znuB</name>
    <name evidence="15" type="ORF">THMIRHAM_16460</name>
</gene>
<evidence type="ECO:0000256" key="9">
    <source>
        <dbReference type="ARBA" id="ARBA00022989"/>
    </source>
</evidence>
<dbReference type="InterPro" id="IPR001626">
    <property type="entry name" value="ABC_TroCD"/>
</dbReference>
<feature type="transmembrane region" description="Helical" evidence="14">
    <location>
        <begin position="12"/>
        <end position="33"/>
    </location>
</feature>
<feature type="transmembrane region" description="Helical" evidence="14">
    <location>
        <begin position="45"/>
        <end position="78"/>
    </location>
</feature>